<dbReference type="Gene3D" id="2.40.160.20">
    <property type="match status" value="1"/>
</dbReference>
<gene>
    <name evidence="5" type="ORF">RJN63_16310</name>
</gene>
<reference evidence="5" key="1">
    <citation type="submission" date="2023-02" db="EMBL/GenBank/DDBJ databases">
        <title>Description of Herbaspirillum huttiense subsp. nephrolepsisexaltata and Herbaspirillum huttiense subsp. lycopersicon.</title>
        <authorList>
            <person name="Poudel M."/>
            <person name="Sharma A."/>
            <person name="Goss E."/>
            <person name="Tapia J.H."/>
            <person name="Harmon C.M."/>
            <person name="Jones J.B."/>
        </authorList>
    </citation>
    <scope>NUCLEOTIDE SEQUENCE</scope>
    <source>
        <strain evidence="5">NC40101</strain>
    </source>
</reference>
<evidence type="ECO:0000256" key="3">
    <source>
        <dbReference type="SAM" id="SignalP"/>
    </source>
</evidence>
<feature type="domain" description="Outer membrane protein beta-barrel" evidence="4">
    <location>
        <begin position="11"/>
        <end position="199"/>
    </location>
</feature>
<dbReference type="SUPFAM" id="SSF56925">
    <property type="entry name" value="OMPA-like"/>
    <property type="match status" value="1"/>
</dbReference>
<keyword evidence="2 3" id="KW-0732">Signal</keyword>
<dbReference type="InterPro" id="IPR027385">
    <property type="entry name" value="Beta-barrel_OMP"/>
</dbReference>
<feature type="chain" id="PRO_5042000421" evidence="3">
    <location>
        <begin position="24"/>
        <end position="199"/>
    </location>
</feature>
<name>A0AAE4K4Q0_9BURK</name>
<sequence length="199" mass="20941">MKKNIAAAVAAIAAIMAAGSVAAQTVDSGVYIGLEGGVATISSIATPTNGVKTSETNETGALRALVGYQINKNFAIELGYFATDDFKQDGTNRTGTVRYNVKADVKGADLSVIYKFTEFVPGLYLKAGATRSKVSLELSQPSGTSSFSQTGTGYLYGLGYEFAVAKNVGINVGYTRFEKLGGESDNKMNLYSAGVKYKF</sequence>
<dbReference type="EMBL" id="JAVRAA010000008">
    <property type="protein sequence ID" value="MDT0338408.1"/>
    <property type="molecule type" value="Genomic_DNA"/>
</dbReference>
<dbReference type="InterPro" id="IPR011250">
    <property type="entry name" value="OMP/PagP_B-barrel"/>
</dbReference>
<evidence type="ECO:0000313" key="5">
    <source>
        <dbReference type="EMBL" id="MDT0338408.1"/>
    </source>
</evidence>
<evidence type="ECO:0000256" key="2">
    <source>
        <dbReference type="ARBA" id="ARBA00022729"/>
    </source>
</evidence>
<organism evidence="5">
    <name type="scientific">Herbaspirillum huttiense subsp. nephrolepidis</name>
    <dbReference type="NCBI Taxonomy" id="3075126"/>
    <lineage>
        <taxon>Bacteria</taxon>
        <taxon>Pseudomonadati</taxon>
        <taxon>Pseudomonadota</taxon>
        <taxon>Betaproteobacteria</taxon>
        <taxon>Burkholderiales</taxon>
        <taxon>Oxalobacteraceae</taxon>
        <taxon>Herbaspirillum</taxon>
    </lineage>
</organism>
<comment type="caution">
    <text evidence="5">The sequence shown here is derived from an EMBL/GenBank/DDBJ whole genome shotgun (WGS) entry which is preliminary data.</text>
</comment>
<feature type="signal peptide" evidence="3">
    <location>
        <begin position="1"/>
        <end position="23"/>
    </location>
</feature>
<dbReference type="GO" id="GO:0009279">
    <property type="term" value="C:cell outer membrane"/>
    <property type="evidence" value="ECO:0007669"/>
    <property type="project" value="UniProtKB-SubCell"/>
</dbReference>
<evidence type="ECO:0000256" key="1">
    <source>
        <dbReference type="ARBA" id="ARBA00004442"/>
    </source>
</evidence>
<protein>
    <submittedName>
        <fullName evidence="5">Porin family protein</fullName>
    </submittedName>
</protein>
<comment type="subcellular location">
    <subcellularLocation>
        <location evidence="1">Cell outer membrane</location>
    </subcellularLocation>
</comment>
<proteinExistence type="predicted"/>
<evidence type="ECO:0000259" key="4">
    <source>
        <dbReference type="Pfam" id="PF13505"/>
    </source>
</evidence>
<accession>A0AAE4K4Q0</accession>
<dbReference type="RefSeq" id="WP_310835871.1">
    <property type="nucleotide sequence ID" value="NZ_JAVLSM010000002.1"/>
</dbReference>
<dbReference type="Pfam" id="PF13505">
    <property type="entry name" value="OMP_b-brl"/>
    <property type="match status" value="1"/>
</dbReference>
<dbReference type="AlphaFoldDB" id="A0AAE4K4Q0"/>